<dbReference type="Proteomes" id="UP001390339">
    <property type="component" value="Unassembled WGS sequence"/>
</dbReference>
<keyword evidence="3" id="KW-1185">Reference proteome</keyword>
<feature type="compositionally biased region" description="Polar residues" evidence="1">
    <location>
        <begin position="17"/>
        <end position="29"/>
    </location>
</feature>
<dbReference type="EMBL" id="JAPCWZ010000003">
    <property type="protein sequence ID" value="KAK8872371.1"/>
    <property type="molecule type" value="Genomic_DNA"/>
</dbReference>
<evidence type="ECO:0000313" key="2">
    <source>
        <dbReference type="EMBL" id="KAK8872371.1"/>
    </source>
</evidence>
<accession>A0ABR2J3H2</accession>
<gene>
    <name evidence="2" type="ORF">PGQ11_002885</name>
</gene>
<protein>
    <submittedName>
        <fullName evidence="2">Uncharacterized protein</fullName>
    </submittedName>
</protein>
<evidence type="ECO:0000313" key="3">
    <source>
        <dbReference type="Proteomes" id="UP001390339"/>
    </source>
</evidence>
<evidence type="ECO:0000256" key="1">
    <source>
        <dbReference type="SAM" id="MobiDB-lite"/>
    </source>
</evidence>
<sequence>MQTSTGSNTKGERRSTGAPNHSSKSSTRVLTEPDVHVAEASVRRQDPGGILRLPRNLVFIPVESLRPVANDTAPVRGARCHALQSPVKALLLQHSALSVEFGFRRRTGSVLRQQISVHVLAIAGHNIELVRPADVADATEETIVSDITWQASDTQNGVQ</sequence>
<reference evidence="2 3" key="1">
    <citation type="journal article" date="2024" name="IMA Fungus">
        <title>Apiospora arundinis, a panoply of carbohydrate-active enzymes and secondary metabolites.</title>
        <authorList>
            <person name="Sorensen T."/>
            <person name="Petersen C."/>
            <person name="Muurmann A.T."/>
            <person name="Christiansen J.V."/>
            <person name="Brundto M.L."/>
            <person name="Overgaard C.K."/>
            <person name="Boysen A.T."/>
            <person name="Wollenberg R.D."/>
            <person name="Larsen T.O."/>
            <person name="Sorensen J.L."/>
            <person name="Nielsen K.L."/>
            <person name="Sondergaard T.E."/>
        </authorList>
    </citation>
    <scope>NUCLEOTIDE SEQUENCE [LARGE SCALE GENOMIC DNA]</scope>
    <source>
        <strain evidence="2 3">AAU 773</strain>
    </source>
</reference>
<comment type="caution">
    <text evidence="2">The sequence shown here is derived from an EMBL/GenBank/DDBJ whole genome shotgun (WGS) entry which is preliminary data.</text>
</comment>
<feature type="region of interest" description="Disordered" evidence="1">
    <location>
        <begin position="1"/>
        <end position="31"/>
    </location>
</feature>
<organism evidence="2 3">
    <name type="scientific">Apiospora arundinis</name>
    <dbReference type="NCBI Taxonomy" id="335852"/>
    <lineage>
        <taxon>Eukaryota</taxon>
        <taxon>Fungi</taxon>
        <taxon>Dikarya</taxon>
        <taxon>Ascomycota</taxon>
        <taxon>Pezizomycotina</taxon>
        <taxon>Sordariomycetes</taxon>
        <taxon>Xylariomycetidae</taxon>
        <taxon>Amphisphaeriales</taxon>
        <taxon>Apiosporaceae</taxon>
        <taxon>Apiospora</taxon>
    </lineage>
</organism>
<proteinExistence type="predicted"/>
<name>A0ABR2J3H2_9PEZI</name>